<gene>
    <name evidence="1" type="ORF">CVT25_000967</name>
</gene>
<proteinExistence type="predicted"/>
<evidence type="ECO:0000313" key="2">
    <source>
        <dbReference type="Proteomes" id="UP000283269"/>
    </source>
</evidence>
<protein>
    <submittedName>
        <fullName evidence="1">Uncharacterized protein</fullName>
    </submittedName>
</protein>
<organism evidence="1 2">
    <name type="scientific">Psilocybe cyanescens</name>
    <dbReference type="NCBI Taxonomy" id="93625"/>
    <lineage>
        <taxon>Eukaryota</taxon>
        <taxon>Fungi</taxon>
        <taxon>Dikarya</taxon>
        <taxon>Basidiomycota</taxon>
        <taxon>Agaricomycotina</taxon>
        <taxon>Agaricomycetes</taxon>
        <taxon>Agaricomycetidae</taxon>
        <taxon>Agaricales</taxon>
        <taxon>Agaricineae</taxon>
        <taxon>Strophariaceae</taxon>
        <taxon>Psilocybe</taxon>
    </lineage>
</organism>
<reference evidence="1 2" key="1">
    <citation type="journal article" date="2018" name="Evol. Lett.">
        <title>Horizontal gene cluster transfer increased hallucinogenic mushroom diversity.</title>
        <authorList>
            <person name="Reynolds H.T."/>
            <person name="Vijayakumar V."/>
            <person name="Gluck-Thaler E."/>
            <person name="Korotkin H.B."/>
            <person name="Matheny P.B."/>
            <person name="Slot J.C."/>
        </authorList>
    </citation>
    <scope>NUCLEOTIDE SEQUENCE [LARGE SCALE GENOMIC DNA]</scope>
    <source>
        <strain evidence="1 2">2631</strain>
    </source>
</reference>
<comment type="caution">
    <text evidence="1">The sequence shown here is derived from an EMBL/GenBank/DDBJ whole genome shotgun (WGS) entry which is preliminary data.</text>
</comment>
<dbReference type="InParanoid" id="A0A409VTM4"/>
<dbReference type="EMBL" id="NHYD01003930">
    <property type="protein sequence ID" value="PPQ69593.1"/>
    <property type="molecule type" value="Genomic_DNA"/>
</dbReference>
<evidence type="ECO:0000313" key="1">
    <source>
        <dbReference type="EMBL" id="PPQ69593.1"/>
    </source>
</evidence>
<dbReference type="Proteomes" id="UP000283269">
    <property type="component" value="Unassembled WGS sequence"/>
</dbReference>
<name>A0A409VTM4_PSICY</name>
<keyword evidence="2" id="KW-1185">Reference proteome</keyword>
<dbReference type="AlphaFoldDB" id="A0A409VTM4"/>
<accession>A0A409VTM4</accession>
<sequence>MSSPMGRSNSRFPDLEWPNAVLLSLRQTSTNSFICTADFFADWGKGLMCEQSNARRFVFILDEPVRTPLDRNT</sequence>